<reference evidence="1 2" key="1">
    <citation type="submission" date="2021-06" db="EMBL/GenBank/DDBJ databases">
        <title>Caerostris extrusa draft genome.</title>
        <authorList>
            <person name="Kono N."/>
            <person name="Arakawa K."/>
        </authorList>
    </citation>
    <scope>NUCLEOTIDE SEQUENCE [LARGE SCALE GENOMIC DNA]</scope>
</reference>
<sequence length="136" mass="16063">MAQSPDSRATCSISHILYEVSNSFAFCREATESFRQIALKREYGKFSEDRDLSARFKVTTKHRYIIPVMIFVMSICRNQIKKCLSFISQQYEFFRHLGAYEVAQVKSNNICGHYHAIAYIYYRILQVYDFKNLQET</sequence>
<name>A0AAV4R8F2_CAEEX</name>
<accession>A0AAV4R8F2</accession>
<organism evidence="1 2">
    <name type="scientific">Caerostris extrusa</name>
    <name type="common">Bark spider</name>
    <name type="synonym">Caerostris bankana</name>
    <dbReference type="NCBI Taxonomy" id="172846"/>
    <lineage>
        <taxon>Eukaryota</taxon>
        <taxon>Metazoa</taxon>
        <taxon>Ecdysozoa</taxon>
        <taxon>Arthropoda</taxon>
        <taxon>Chelicerata</taxon>
        <taxon>Arachnida</taxon>
        <taxon>Araneae</taxon>
        <taxon>Araneomorphae</taxon>
        <taxon>Entelegynae</taxon>
        <taxon>Araneoidea</taxon>
        <taxon>Araneidae</taxon>
        <taxon>Caerostris</taxon>
    </lineage>
</organism>
<keyword evidence="2" id="KW-1185">Reference proteome</keyword>
<dbReference type="EMBL" id="BPLR01007644">
    <property type="protein sequence ID" value="GIY18563.1"/>
    <property type="molecule type" value="Genomic_DNA"/>
</dbReference>
<evidence type="ECO:0008006" key="3">
    <source>
        <dbReference type="Google" id="ProtNLM"/>
    </source>
</evidence>
<dbReference type="Proteomes" id="UP001054945">
    <property type="component" value="Unassembled WGS sequence"/>
</dbReference>
<dbReference type="AlphaFoldDB" id="A0AAV4R8F2"/>
<gene>
    <name evidence="1" type="ORF">CEXT_576121</name>
</gene>
<evidence type="ECO:0000313" key="1">
    <source>
        <dbReference type="EMBL" id="GIY18563.1"/>
    </source>
</evidence>
<proteinExistence type="predicted"/>
<protein>
    <recommendedName>
        <fullName evidence="3">Helitron helicase-like domain-containing protein</fullName>
    </recommendedName>
</protein>
<evidence type="ECO:0000313" key="2">
    <source>
        <dbReference type="Proteomes" id="UP001054945"/>
    </source>
</evidence>
<comment type="caution">
    <text evidence="1">The sequence shown here is derived from an EMBL/GenBank/DDBJ whole genome shotgun (WGS) entry which is preliminary data.</text>
</comment>